<feature type="compositionally biased region" description="Basic and acidic residues" evidence="1">
    <location>
        <begin position="175"/>
        <end position="185"/>
    </location>
</feature>
<proteinExistence type="predicted"/>
<evidence type="ECO:0000256" key="1">
    <source>
        <dbReference type="SAM" id="MobiDB-lite"/>
    </source>
</evidence>
<dbReference type="SUPFAM" id="SSF50630">
    <property type="entry name" value="Acid proteases"/>
    <property type="match status" value="1"/>
</dbReference>
<comment type="caution">
    <text evidence="2">The sequence shown here is derived from an EMBL/GenBank/DDBJ whole genome shotgun (WGS) entry which is preliminary data.</text>
</comment>
<reference evidence="2" key="1">
    <citation type="submission" date="2023-03" db="EMBL/GenBank/DDBJ databases">
        <title>Chromosome-scale reference genome and RAD-based genetic map of yellow starthistle (Centaurea solstitialis) reveal putative structural variation and QTLs associated with invader traits.</title>
        <authorList>
            <person name="Reatini B."/>
            <person name="Cang F.A."/>
            <person name="Jiang Q."/>
            <person name="Mckibben M.T.W."/>
            <person name="Barker M.S."/>
            <person name="Rieseberg L.H."/>
            <person name="Dlugosch K.M."/>
        </authorList>
    </citation>
    <scope>NUCLEOTIDE SEQUENCE</scope>
    <source>
        <strain evidence="2">CAN-66</strain>
        <tissue evidence="2">Leaf</tissue>
    </source>
</reference>
<dbReference type="PANTHER" id="PTHR33067">
    <property type="entry name" value="RNA-DIRECTED DNA POLYMERASE-RELATED"/>
    <property type="match status" value="1"/>
</dbReference>
<dbReference type="AlphaFoldDB" id="A0AA38T2W9"/>
<accession>A0AA38T2W9</accession>
<dbReference type="EMBL" id="JARYMX010000004">
    <property type="protein sequence ID" value="KAJ9553410.1"/>
    <property type="molecule type" value="Genomic_DNA"/>
</dbReference>
<dbReference type="Proteomes" id="UP001172457">
    <property type="component" value="Chromosome 4"/>
</dbReference>
<sequence length="676" mass="76700">MIPIQNKGKEKVDESASELTYVAPIKYDPGIYSLPLSISDKFTGLALIDSGAALNMMPVSYCRKIRIKKLAPTAYQYRGINGYMTKPLGIAEAMPVRIGNFVYPTNFIIPNLPKNTEIPIIFGRAFLHTAQVNIDMRNQVTSLGHEDKRIFFDPDGKPIMHFLRPYEDSSQSFQEKCDRPNLPHERPKKTKDYVNPMNPNGEQPNANGPGTSKKGHRKNKGLQPFRVLRSRKRGNPTRDENFGFWKQKYLREREVSSFAMRSVYCGLSETKNRIHLTTTYRAADGSHAFTYFRDTMNQIASRQFVISRRADWNLLRTLGVDNRAKAILEKHALGENGMEYYIFKAWEKVFEINESLYRELILEFVASSLSLADFGVALGIYTQAGIDDPGVDEYMVATEKRPDNFNPRDTWAILGDGDYSSNIKVKGLLSPIDRLLHRMLVHAMNSRSSSEEKIPTYDLWLLDRLTMDDRYLNAPYIIAAQLAKASGYREGSKMLGGQYVTRLAKHFGILTAGALASLTDFGEMGLIDMDQLRGMGVVKPVHTSYGVRYRWEEHLQAQGPRGASERTFEHGGTSSGVEHTEQPNDWNAYASYQGLSQQLSDMSLSYGRHQQRMEYNSTETLHQTNWQSGVINQMANHLGIQADPAYALSPLWPFSEQSPPGFPSFEDWRNHPHGPY</sequence>
<feature type="region of interest" description="Disordered" evidence="1">
    <location>
        <begin position="170"/>
        <end position="239"/>
    </location>
</feature>
<dbReference type="Gene3D" id="2.40.70.10">
    <property type="entry name" value="Acid Proteases"/>
    <property type="match status" value="1"/>
</dbReference>
<evidence type="ECO:0000313" key="3">
    <source>
        <dbReference type="Proteomes" id="UP001172457"/>
    </source>
</evidence>
<protein>
    <submittedName>
        <fullName evidence="2">Uncharacterized protein</fullName>
    </submittedName>
</protein>
<dbReference type="PANTHER" id="PTHR33067:SF9">
    <property type="entry name" value="RNA-DIRECTED DNA POLYMERASE"/>
    <property type="match status" value="1"/>
</dbReference>
<evidence type="ECO:0000313" key="2">
    <source>
        <dbReference type="EMBL" id="KAJ9553410.1"/>
    </source>
</evidence>
<gene>
    <name evidence="2" type="ORF">OSB04_017455</name>
</gene>
<feature type="region of interest" description="Disordered" evidence="1">
    <location>
        <begin position="558"/>
        <end position="582"/>
    </location>
</feature>
<name>A0AA38T2W9_9ASTR</name>
<keyword evidence="3" id="KW-1185">Reference proteome</keyword>
<organism evidence="2 3">
    <name type="scientific">Centaurea solstitialis</name>
    <name type="common">yellow star-thistle</name>
    <dbReference type="NCBI Taxonomy" id="347529"/>
    <lineage>
        <taxon>Eukaryota</taxon>
        <taxon>Viridiplantae</taxon>
        <taxon>Streptophyta</taxon>
        <taxon>Embryophyta</taxon>
        <taxon>Tracheophyta</taxon>
        <taxon>Spermatophyta</taxon>
        <taxon>Magnoliopsida</taxon>
        <taxon>eudicotyledons</taxon>
        <taxon>Gunneridae</taxon>
        <taxon>Pentapetalae</taxon>
        <taxon>asterids</taxon>
        <taxon>campanulids</taxon>
        <taxon>Asterales</taxon>
        <taxon>Asteraceae</taxon>
        <taxon>Carduoideae</taxon>
        <taxon>Cardueae</taxon>
        <taxon>Centaureinae</taxon>
        <taxon>Centaurea</taxon>
    </lineage>
</organism>
<feature type="compositionally biased region" description="Polar residues" evidence="1">
    <location>
        <begin position="197"/>
        <end position="210"/>
    </location>
</feature>
<dbReference type="InterPro" id="IPR021109">
    <property type="entry name" value="Peptidase_aspartic_dom_sf"/>
</dbReference>
<dbReference type="CDD" id="cd00303">
    <property type="entry name" value="retropepsin_like"/>
    <property type="match status" value="1"/>
</dbReference>